<organism evidence="2">
    <name type="scientific">Streptomyces sp. SID12501</name>
    <dbReference type="NCBI Taxonomy" id="2706042"/>
    <lineage>
        <taxon>Bacteria</taxon>
        <taxon>Bacillati</taxon>
        <taxon>Actinomycetota</taxon>
        <taxon>Actinomycetes</taxon>
        <taxon>Kitasatosporales</taxon>
        <taxon>Streptomycetaceae</taxon>
        <taxon>Streptomyces</taxon>
    </lineage>
</organism>
<dbReference type="EMBL" id="JAAGLU010000015">
    <property type="protein sequence ID" value="NEC88006.1"/>
    <property type="molecule type" value="Genomic_DNA"/>
</dbReference>
<gene>
    <name evidence="2" type="ORF">G3I71_19725</name>
</gene>
<protein>
    <submittedName>
        <fullName evidence="2">Uncharacterized protein</fullName>
    </submittedName>
</protein>
<accession>A0A6B3BUT8</accession>
<evidence type="ECO:0000256" key="1">
    <source>
        <dbReference type="SAM" id="MobiDB-lite"/>
    </source>
</evidence>
<comment type="caution">
    <text evidence="2">The sequence shown here is derived from an EMBL/GenBank/DDBJ whole genome shotgun (WGS) entry which is preliminary data.</text>
</comment>
<dbReference type="RefSeq" id="WP_164316129.1">
    <property type="nucleotide sequence ID" value="NZ_JAAGLU010000015.1"/>
</dbReference>
<name>A0A6B3BUT8_9ACTN</name>
<sequence>MASSGPGGANHWSQQKKKAQLTRVWWRRMARAERTWKSGVEACSRSAAATVPFVSRTWQPVGPGLLSPPTKEP</sequence>
<reference evidence="2" key="1">
    <citation type="submission" date="2020-01" db="EMBL/GenBank/DDBJ databases">
        <title>Insect and environment-associated Actinomycetes.</title>
        <authorList>
            <person name="Currrie C."/>
            <person name="Chevrette M."/>
            <person name="Carlson C."/>
            <person name="Stubbendieck R."/>
            <person name="Wendt-Pienkowski E."/>
        </authorList>
    </citation>
    <scope>NUCLEOTIDE SEQUENCE</scope>
    <source>
        <strain evidence="2">SID12501</strain>
    </source>
</reference>
<proteinExistence type="predicted"/>
<dbReference type="AlphaFoldDB" id="A0A6B3BUT8"/>
<feature type="region of interest" description="Disordered" evidence="1">
    <location>
        <begin position="1"/>
        <end position="20"/>
    </location>
</feature>
<evidence type="ECO:0000313" key="2">
    <source>
        <dbReference type="EMBL" id="NEC88006.1"/>
    </source>
</evidence>